<gene>
    <name evidence="2" type="ORF">SAMN05421630_105144</name>
</gene>
<dbReference type="SUPFAM" id="SSF54909">
    <property type="entry name" value="Dimeric alpha+beta barrel"/>
    <property type="match status" value="1"/>
</dbReference>
<evidence type="ECO:0000313" key="3">
    <source>
        <dbReference type="Proteomes" id="UP000199494"/>
    </source>
</evidence>
<reference evidence="2 3" key="1">
    <citation type="submission" date="2016-10" db="EMBL/GenBank/DDBJ databases">
        <authorList>
            <person name="de Groot N.N."/>
        </authorList>
    </citation>
    <scope>NUCLEOTIDE SEQUENCE [LARGE SCALE GENOMIC DNA]</scope>
    <source>
        <strain evidence="2 3">CGMCC 4.5506</strain>
    </source>
</reference>
<accession>A0A222VQI1</accession>
<dbReference type="Pfam" id="PF03795">
    <property type="entry name" value="YCII"/>
    <property type="match status" value="1"/>
</dbReference>
<evidence type="ECO:0000256" key="1">
    <source>
        <dbReference type="ARBA" id="ARBA00007689"/>
    </source>
</evidence>
<dbReference type="EMBL" id="FMZE01000005">
    <property type="protein sequence ID" value="SDD00520.1"/>
    <property type="molecule type" value="Genomic_DNA"/>
</dbReference>
<evidence type="ECO:0000313" key="2">
    <source>
        <dbReference type="EMBL" id="SDD00520.1"/>
    </source>
</evidence>
<comment type="similarity">
    <text evidence="1">Belongs to the YciI family.</text>
</comment>
<dbReference type="InterPro" id="IPR011008">
    <property type="entry name" value="Dimeric_a/b-barrel"/>
</dbReference>
<dbReference type="InterPro" id="IPR005545">
    <property type="entry name" value="YCII"/>
</dbReference>
<dbReference type="PANTHER" id="PTHR35174">
    <property type="entry name" value="BLL7171 PROTEIN-RELATED"/>
    <property type="match status" value="1"/>
</dbReference>
<dbReference type="Gene3D" id="3.30.70.1060">
    <property type="entry name" value="Dimeric alpha+beta barrel"/>
    <property type="match status" value="1"/>
</dbReference>
<dbReference type="AlphaFoldDB" id="A0A222VQI1"/>
<dbReference type="PANTHER" id="PTHR35174:SF4">
    <property type="entry name" value="BLL7163 PROTEIN"/>
    <property type="match status" value="1"/>
</dbReference>
<sequence>MRFMMIVKSTPESEKGGLPTTEELTAMGKYNEELVKAGVMLDGNGLAPSSQGARVTFADQGKTTVTDGPFAESKELIAGYWILDVKSREEAIEWARRVPFGSGGVLEIRKVAEAEDFGDNFTPELREAEDALNEEVAKRRQG</sequence>
<name>A0A222VQI1_9PSEU</name>
<dbReference type="STRING" id="530584.SAMN05421630_105144"/>
<keyword evidence="3" id="KW-1185">Reference proteome</keyword>
<protein>
    <submittedName>
        <fullName evidence="2">Uncharacterized conserved protein</fullName>
    </submittedName>
</protein>
<proteinExistence type="inferred from homology"/>
<dbReference type="KEGG" id="pmad:BAY61_15490"/>
<dbReference type="RefSeq" id="WP_091804382.1">
    <property type="nucleotide sequence ID" value="NZ_CP016353.1"/>
</dbReference>
<dbReference type="Proteomes" id="UP000199494">
    <property type="component" value="Unassembled WGS sequence"/>
</dbReference>
<dbReference type="OrthoDB" id="668782at2"/>
<organism evidence="2 3">
    <name type="scientific">Prauserella marina</name>
    <dbReference type="NCBI Taxonomy" id="530584"/>
    <lineage>
        <taxon>Bacteria</taxon>
        <taxon>Bacillati</taxon>
        <taxon>Actinomycetota</taxon>
        <taxon>Actinomycetes</taxon>
        <taxon>Pseudonocardiales</taxon>
        <taxon>Pseudonocardiaceae</taxon>
        <taxon>Prauserella</taxon>
    </lineage>
</organism>